<sequence>MQIHSHAEFDPSSNKPTEQGLQKVLQRLVQTMQRDALVRQTTNQLRESLQVDRVVLYYFYWQWHGQVTFEALSSEEFSILGSTGADECFNDEYAALYLAGRTKAIADIESEPITTCHRDFLRTLQVRANLVVPVLVPKGLWGLLVAHHCQGTHDWKESDIELMQAGAKTLATSPYILES</sequence>
<dbReference type="AlphaFoldDB" id="A0A1Z4KJ35"/>
<dbReference type="InterPro" id="IPR029016">
    <property type="entry name" value="GAF-like_dom_sf"/>
</dbReference>
<dbReference type="Proteomes" id="UP000217507">
    <property type="component" value="Chromosome"/>
</dbReference>
<dbReference type="InterPro" id="IPR003018">
    <property type="entry name" value="GAF"/>
</dbReference>
<evidence type="ECO:0000313" key="2">
    <source>
        <dbReference type="EMBL" id="BAY68985.1"/>
    </source>
</evidence>
<dbReference type="Gene3D" id="3.30.450.40">
    <property type="match status" value="1"/>
</dbReference>
<feature type="domain" description="Phytochrome chromophore attachment site" evidence="1">
    <location>
        <begin position="33"/>
        <end position="163"/>
    </location>
</feature>
<dbReference type="SMR" id="A0A1Z4KJ35"/>
<name>A0A1Z4KJ35_ANAVA</name>
<organism evidence="2 3">
    <name type="scientific">Trichormus variabilis NIES-23</name>
    <dbReference type="NCBI Taxonomy" id="1973479"/>
    <lineage>
        <taxon>Bacteria</taxon>
        <taxon>Bacillati</taxon>
        <taxon>Cyanobacteriota</taxon>
        <taxon>Cyanophyceae</taxon>
        <taxon>Nostocales</taxon>
        <taxon>Nostocaceae</taxon>
        <taxon>Trichormus</taxon>
    </lineage>
</organism>
<dbReference type="SUPFAM" id="SSF55781">
    <property type="entry name" value="GAF domain-like"/>
    <property type="match status" value="1"/>
</dbReference>
<accession>A0A1Z4KJ35</accession>
<dbReference type="Pfam" id="PF01590">
    <property type="entry name" value="GAF"/>
    <property type="match status" value="1"/>
</dbReference>
<dbReference type="InterPro" id="IPR016132">
    <property type="entry name" value="Phyto_chromo_attachment"/>
</dbReference>
<protein>
    <recommendedName>
        <fullName evidence="1">Phytochrome chromophore attachment site domain-containing protein</fullName>
    </recommendedName>
</protein>
<evidence type="ECO:0000313" key="3">
    <source>
        <dbReference type="Proteomes" id="UP000217507"/>
    </source>
</evidence>
<reference evidence="2 3" key="1">
    <citation type="submission" date="2017-06" db="EMBL/GenBank/DDBJ databases">
        <title>Genome sequencing of cyanobaciteial culture collection at National Institute for Environmental Studies (NIES).</title>
        <authorList>
            <person name="Hirose Y."/>
            <person name="Shimura Y."/>
            <person name="Fujisawa T."/>
            <person name="Nakamura Y."/>
            <person name="Kawachi M."/>
        </authorList>
    </citation>
    <scope>NUCLEOTIDE SEQUENCE [LARGE SCALE GENOMIC DNA]</scope>
    <source>
        <strain evidence="2 3">NIES-23</strain>
    </source>
</reference>
<dbReference type="EMBL" id="AP018216">
    <property type="protein sequence ID" value="BAY68985.1"/>
    <property type="molecule type" value="Genomic_DNA"/>
</dbReference>
<evidence type="ECO:0000259" key="1">
    <source>
        <dbReference type="PROSITE" id="PS50046"/>
    </source>
</evidence>
<gene>
    <name evidence="2" type="ORF">NIES23_17750</name>
</gene>
<proteinExistence type="predicted"/>
<dbReference type="PROSITE" id="PS50046">
    <property type="entry name" value="PHYTOCHROME_2"/>
    <property type="match status" value="1"/>
</dbReference>
<dbReference type="SMART" id="SM00065">
    <property type="entry name" value="GAF"/>
    <property type="match status" value="1"/>
</dbReference>